<gene>
    <name evidence="3" type="ORF">NCTC9419_01547</name>
</gene>
<protein>
    <submittedName>
        <fullName evidence="3">Response regulator FixJ</fullName>
    </submittedName>
</protein>
<dbReference type="InterPro" id="IPR016032">
    <property type="entry name" value="Sig_transdc_resp-reg_C-effctor"/>
</dbReference>
<accession>A0A3S4JQ09</accession>
<reference evidence="3 4" key="1">
    <citation type="submission" date="2018-12" db="EMBL/GenBank/DDBJ databases">
        <authorList>
            <consortium name="Pathogen Informatics"/>
        </authorList>
    </citation>
    <scope>NUCLEOTIDE SEQUENCE [LARGE SCALE GENOMIC DNA]</scope>
    <source>
        <strain evidence="3 4">NCTC9419</strain>
    </source>
</reference>
<dbReference type="Gene3D" id="1.10.10.10">
    <property type="entry name" value="Winged helix-like DNA-binding domain superfamily/Winged helix DNA-binding domain"/>
    <property type="match status" value="1"/>
</dbReference>
<dbReference type="EMBL" id="LR134155">
    <property type="protein sequence ID" value="VEA70055.1"/>
    <property type="molecule type" value="Genomic_DNA"/>
</dbReference>
<dbReference type="AlphaFoldDB" id="A0A3S4JQ09"/>
<proteinExistence type="predicted"/>
<dbReference type="Pfam" id="PF00196">
    <property type="entry name" value="GerE"/>
    <property type="match status" value="1"/>
</dbReference>
<dbReference type="SUPFAM" id="SSF46894">
    <property type="entry name" value="C-terminal effector domain of the bipartite response regulators"/>
    <property type="match status" value="1"/>
</dbReference>
<organism evidence="3 4">
    <name type="scientific">Serratia rubidaea</name>
    <name type="common">Serratia marinorubra</name>
    <dbReference type="NCBI Taxonomy" id="61652"/>
    <lineage>
        <taxon>Bacteria</taxon>
        <taxon>Pseudomonadati</taxon>
        <taxon>Pseudomonadota</taxon>
        <taxon>Gammaproteobacteria</taxon>
        <taxon>Enterobacterales</taxon>
        <taxon>Yersiniaceae</taxon>
        <taxon>Serratia</taxon>
    </lineage>
</organism>
<dbReference type="SMART" id="SM00421">
    <property type="entry name" value="HTH_LUXR"/>
    <property type="match status" value="1"/>
</dbReference>
<name>A0A3S4JQ09_SERRU</name>
<dbReference type="GO" id="GO:0003677">
    <property type="term" value="F:DNA binding"/>
    <property type="evidence" value="ECO:0007669"/>
    <property type="project" value="UniProtKB-KW"/>
</dbReference>
<dbReference type="GO" id="GO:0006355">
    <property type="term" value="P:regulation of DNA-templated transcription"/>
    <property type="evidence" value="ECO:0007669"/>
    <property type="project" value="InterPro"/>
</dbReference>
<evidence type="ECO:0000256" key="1">
    <source>
        <dbReference type="ARBA" id="ARBA00023125"/>
    </source>
</evidence>
<evidence type="ECO:0000313" key="4">
    <source>
        <dbReference type="Proteomes" id="UP000271603"/>
    </source>
</evidence>
<dbReference type="InterPro" id="IPR000792">
    <property type="entry name" value="Tscrpt_reg_LuxR_C"/>
</dbReference>
<dbReference type="InterPro" id="IPR036388">
    <property type="entry name" value="WH-like_DNA-bd_sf"/>
</dbReference>
<dbReference type="Proteomes" id="UP000271603">
    <property type="component" value="Chromosome"/>
</dbReference>
<evidence type="ECO:0000313" key="3">
    <source>
        <dbReference type="EMBL" id="VEA70055.1"/>
    </source>
</evidence>
<keyword evidence="1" id="KW-0238">DNA-binding</keyword>
<sequence length="198" mass="23101">MDIFFTEETGGVDKNRQTAFPLYGNDNYYIYSLSLLLEDLLADEDATERQLPAIWVLSGFQDVLSYIQQMKRNAENIVIGDERHYRLLSGIASIGEMFFIHASLPVAEIKERLRFVIRRQAEGKMLCDYRFHDMQAFSAGARKTIKLLLKGLPPWRVAQECSIHHRAVSVYKRNVMRRLNVNNTQELVIKCRLMELQW</sequence>
<evidence type="ECO:0000259" key="2">
    <source>
        <dbReference type="SMART" id="SM00421"/>
    </source>
</evidence>
<feature type="domain" description="HTH luxR-type" evidence="2">
    <location>
        <begin position="134"/>
        <end position="191"/>
    </location>
</feature>